<evidence type="ECO:0000256" key="2">
    <source>
        <dbReference type="ARBA" id="ARBA00022771"/>
    </source>
</evidence>
<name>A0A915B8L9_PARUN</name>
<dbReference type="AlphaFoldDB" id="A0A915B8L9"/>
<sequence>FIVSQAMSSDGEMVKYWCRICLLYKPVEEMFQILPCLHIFCNDCISEYKSTCRGSFNSLGENSDQKDNLTDKKTQLLCPDIDCFSLLKQTGDRKLDLCRCDNEMCLRRLSFIILERLSCGHELCTTCLEEARKSQHPVCPVEKCNEPLSDVADDVDACDGPCKQAFIDDNYITTKCCGAHLCFQCAEKIFGRAVTKDEQLRCPNACIVKKARQPPPDTTDRAVTCKGKEDCTGTVLNGFPSRGECDHEMCLQCLEEMIDDAQKNGAMPRCPNLTCNTFYCVDSVIALKALLPEKSSYFNDLALENQGYDAIKDESITTIEIDPKFKSAGRLLNMKVQISDDDSIFAVSFDQKGNLADLIREVRRELKIFPLDKVYGYYIRRPSADEDEKKPDEEIVVNASTAKRCINDLKLTSDCTLIVDTSGIVQPKTTSLTNL</sequence>
<dbReference type="GO" id="GO:0008270">
    <property type="term" value="F:zinc ion binding"/>
    <property type="evidence" value="ECO:0007669"/>
    <property type="project" value="UniProtKB-KW"/>
</dbReference>
<dbReference type="WBParaSite" id="PgR029_g010_t01">
    <property type="protein sequence ID" value="PgR029_g010_t01"/>
    <property type="gene ID" value="PgR029_g010"/>
</dbReference>
<dbReference type="InterPro" id="IPR018957">
    <property type="entry name" value="Znf_C3HC4_RING-type"/>
</dbReference>
<dbReference type="PROSITE" id="PS00518">
    <property type="entry name" value="ZF_RING_1"/>
    <property type="match status" value="3"/>
</dbReference>
<evidence type="ECO:0000259" key="5">
    <source>
        <dbReference type="PROSITE" id="PS50089"/>
    </source>
</evidence>
<dbReference type="SUPFAM" id="SSF57850">
    <property type="entry name" value="RING/U-box"/>
    <property type="match status" value="2"/>
</dbReference>
<organism evidence="6 7">
    <name type="scientific">Parascaris univalens</name>
    <name type="common">Nematode worm</name>
    <dbReference type="NCBI Taxonomy" id="6257"/>
    <lineage>
        <taxon>Eukaryota</taxon>
        <taxon>Metazoa</taxon>
        <taxon>Ecdysozoa</taxon>
        <taxon>Nematoda</taxon>
        <taxon>Chromadorea</taxon>
        <taxon>Rhabditida</taxon>
        <taxon>Spirurina</taxon>
        <taxon>Ascaridomorpha</taxon>
        <taxon>Ascaridoidea</taxon>
        <taxon>Ascarididae</taxon>
        <taxon>Parascaris</taxon>
    </lineage>
</organism>
<keyword evidence="2 4" id="KW-0863">Zinc-finger</keyword>
<protein>
    <submittedName>
        <fullName evidence="7">RING-type domain-containing protein</fullName>
    </submittedName>
</protein>
<dbReference type="SMART" id="SM00184">
    <property type="entry name" value="RING"/>
    <property type="match status" value="3"/>
</dbReference>
<evidence type="ECO:0000313" key="7">
    <source>
        <dbReference type="WBParaSite" id="PgR029_g010_t01"/>
    </source>
</evidence>
<dbReference type="Proteomes" id="UP000887569">
    <property type="component" value="Unplaced"/>
</dbReference>
<evidence type="ECO:0000256" key="3">
    <source>
        <dbReference type="ARBA" id="ARBA00022833"/>
    </source>
</evidence>
<dbReference type="Pfam" id="PF00097">
    <property type="entry name" value="zf-C3HC4"/>
    <property type="match status" value="1"/>
</dbReference>
<evidence type="ECO:0000256" key="4">
    <source>
        <dbReference type="PROSITE-ProRule" id="PRU00175"/>
    </source>
</evidence>
<evidence type="ECO:0000313" key="6">
    <source>
        <dbReference type="Proteomes" id="UP000887569"/>
    </source>
</evidence>
<keyword evidence="3" id="KW-0862">Zinc</keyword>
<feature type="domain" description="RING-type" evidence="5">
    <location>
        <begin position="18"/>
        <end position="52"/>
    </location>
</feature>
<reference evidence="7" key="1">
    <citation type="submission" date="2022-11" db="UniProtKB">
        <authorList>
            <consortium name="WormBaseParasite"/>
        </authorList>
    </citation>
    <scope>IDENTIFICATION</scope>
</reference>
<dbReference type="PROSITE" id="PS50089">
    <property type="entry name" value="ZF_RING_2"/>
    <property type="match status" value="1"/>
</dbReference>
<keyword evidence="6" id="KW-1185">Reference proteome</keyword>
<dbReference type="InterPro" id="IPR013083">
    <property type="entry name" value="Znf_RING/FYVE/PHD"/>
</dbReference>
<dbReference type="InterPro" id="IPR001841">
    <property type="entry name" value="Znf_RING"/>
</dbReference>
<keyword evidence="1" id="KW-0479">Metal-binding</keyword>
<dbReference type="InterPro" id="IPR017907">
    <property type="entry name" value="Znf_RING_CS"/>
</dbReference>
<proteinExistence type="predicted"/>
<accession>A0A915B8L9</accession>
<evidence type="ECO:0000256" key="1">
    <source>
        <dbReference type="ARBA" id="ARBA00022723"/>
    </source>
</evidence>
<dbReference type="Gene3D" id="3.30.40.10">
    <property type="entry name" value="Zinc/RING finger domain, C3HC4 (zinc finger)"/>
    <property type="match status" value="1"/>
</dbReference>